<proteinExistence type="predicted"/>
<reference evidence="1 2" key="1">
    <citation type="journal article" date="2018" name="Sci. Rep.">
        <title>Genomic signatures of local adaptation to the degree of environmental predictability in rotifers.</title>
        <authorList>
            <person name="Franch-Gras L."/>
            <person name="Hahn C."/>
            <person name="Garcia-Roger E.M."/>
            <person name="Carmona M.J."/>
            <person name="Serra M."/>
            <person name="Gomez A."/>
        </authorList>
    </citation>
    <scope>NUCLEOTIDE SEQUENCE [LARGE SCALE GENOMIC DNA]</scope>
    <source>
        <strain evidence="1">HYR1</strain>
    </source>
</reference>
<name>A0A3M7RW99_BRAPC</name>
<evidence type="ECO:0000313" key="1">
    <source>
        <dbReference type="EMBL" id="RNA27854.1"/>
    </source>
</evidence>
<protein>
    <submittedName>
        <fullName evidence="1">Uncharacterized protein</fullName>
    </submittedName>
</protein>
<dbReference type="AlphaFoldDB" id="A0A3M7RW99"/>
<dbReference type="EMBL" id="REGN01002483">
    <property type="protein sequence ID" value="RNA27854.1"/>
    <property type="molecule type" value="Genomic_DNA"/>
</dbReference>
<dbReference type="Proteomes" id="UP000276133">
    <property type="component" value="Unassembled WGS sequence"/>
</dbReference>
<evidence type="ECO:0000313" key="2">
    <source>
        <dbReference type="Proteomes" id="UP000276133"/>
    </source>
</evidence>
<organism evidence="1 2">
    <name type="scientific">Brachionus plicatilis</name>
    <name type="common">Marine rotifer</name>
    <name type="synonym">Brachionus muelleri</name>
    <dbReference type="NCBI Taxonomy" id="10195"/>
    <lineage>
        <taxon>Eukaryota</taxon>
        <taxon>Metazoa</taxon>
        <taxon>Spiralia</taxon>
        <taxon>Gnathifera</taxon>
        <taxon>Rotifera</taxon>
        <taxon>Eurotatoria</taxon>
        <taxon>Monogononta</taxon>
        <taxon>Pseudotrocha</taxon>
        <taxon>Ploima</taxon>
        <taxon>Brachionidae</taxon>
        <taxon>Brachionus</taxon>
    </lineage>
</organism>
<sequence length="143" mass="16875">MLITEFLEFSKFNKLEGENSYQMFVLSNIKYKSQRLKKHDQNYDLFFNAKDFSNSEIHDKITTCTPEYKLSLALFDQSLNNVLFALHDHLNIFLGHLHRLLIVSNETNKIENEPPYQQANTWKQRIIFILLFVGTKLGNLAYL</sequence>
<accession>A0A3M7RW99</accession>
<comment type="caution">
    <text evidence="1">The sequence shown here is derived from an EMBL/GenBank/DDBJ whole genome shotgun (WGS) entry which is preliminary data.</text>
</comment>
<keyword evidence="2" id="KW-1185">Reference proteome</keyword>
<gene>
    <name evidence="1" type="ORF">BpHYR1_043810</name>
</gene>